<keyword evidence="1" id="KW-0732">Signal</keyword>
<organism evidence="2 3">
    <name type="scientific">Pristionchus entomophagus</name>
    <dbReference type="NCBI Taxonomy" id="358040"/>
    <lineage>
        <taxon>Eukaryota</taxon>
        <taxon>Metazoa</taxon>
        <taxon>Ecdysozoa</taxon>
        <taxon>Nematoda</taxon>
        <taxon>Chromadorea</taxon>
        <taxon>Rhabditida</taxon>
        <taxon>Rhabditina</taxon>
        <taxon>Diplogasteromorpha</taxon>
        <taxon>Diplogasteroidea</taxon>
        <taxon>Neodiplogasteridae</taxon>
        <taxon>Pristionchus</taxon>
    </lineage>
</organism>
<proteinExistence type="predicted"/>
<feature type="chain" id="PRO_5044000249" evidence="1">
    <location>
        <begin position="20"/>
        <end position="73"/>
    </location>
</feature>
<accession>A0AAV5UJD8</accession>
<comment type="caution">
    <text evidence="2">The sequence shown here is derived from an EMBL/GenBank/DDBJ whole genome shotgun (WGS) entry which is preliminary data.</text>
</comment>
<name>A0AAV5UJD8_9BILA</name>
<dbReference type="Proteomes" id="UP001432027">
    <property type="component" value="Unassembled WGS sequence"/>
</dbReference>
<feature type="signal peptide" evidence="1">
    <location>
        <begin position="1"/>
        <end position="19"/>
    </location>
</feature>
<evidence type="ECO:0000313" key="3">
    <source>
        <dbReference type="Proteomes" id="UP001432027"/>
    </source>
</evidence>
<protein>
    <submittedName>
        <fullName evidence="2">Uncharacterized protein</fullName>
    </submittedName>
</protein>
<evidence type="ECO:0000256" key="1">
    <source>
        <dbReference type="SAM" id="SignalP"/>
    </source>
</evidence>
<gene>
    <name evidence="2" type="ORF">PENTCL1PPCAC_29340</name>
</gene>
<dbReference type="EMBL" id="BTSX01000006">
    <property type="protein sequence ID" value="GMT07166.1"/>
    <property type="molecule type" value="Genomic_DNA"/>
</dbReference>
<dbReference type="AlphaFoldDB" id="A0AAV5UJD8"/>
<sequence length="73" mass="8640">MSRFLACLIFSCLLLSVSTYVLNTNLHRLTKRNSKRQLYVGDKTREEYRNDLAWIAHFPMDKLQGARYEWLSG</sequence>
<evidence type="ECO:0000313" key="2">
    <source>
        <dbReference type="EMBL" id="GMT07166.1"/>
    </source>
</evidence>
<keyword evidence="3" id="KW-1185">Reference proteome</keyword>
<reference evidence="2" key="1">
    <citation type="submission" date="2023-10" db="EMBL/GenBank/DDBJ databases">
        <title>Genome assembly of Pristionchus species.</title>
        <authorList>
            <person name="Yoshida K."/>
            <person name="Sommer R.J."/>
        </authorList>
    </citation>
    <scope>NUCLEOTIDE SEQUENCE</scope>
    <source>
        <strain evidence="2">RS0144</strain>
    </source>
</reference>